<evidence type="ECO:0000256" key="5">
    <source>
        <dbReference type="ARBA" id="ARBA00022989"/>
    </source>
</evidence>
<dbReference type="PANTHER" id="PTHR43744">
    <property type="entry name" value="ABC TRANSPORTER PERMEASE PROTEIN MG189-RELATED-RELATED"/>
    <property type="match status" value="1"/>
</dbReference>
<evidence type="ECO:0000256" key="4">
    <source>
        <dbReference type="ARBA" id="ARBA00022692"/>
    </source>
</evidence>
<dbReference type="PROSITE" id="PS50928">
    <property type="entry name" value="ABC_TM1"/>
    <property type="match status" value="1"/>
</dbReference>
<gene>
    <name evidence="9" type="ORF">F4Y42_02495</name>
</gene>
<comment type="caution">
    <text evidence="9">The sequence shown here is derived from an EMBL/GenBank/DDBJ whole genome shotgun (WGS) entry which is preliminary data.</text>
</comment>
<dbReference type="GO" id="GO:0005886">
    <property type="term" value="C:plasma membrane"/>
    <property type="evidence" value="ECO:0007669"/>
    <property type="project" value="UniProtKB-SubCell"/>
</dbReference>
<dbReference type="AlphaFoldDB" id="A0A6B0YS66"/>
<reference evidence="9" key="1">
    <citation type="submission" date="2019-09" db="EMBL/GenBank/DDBJ databases">
        <title>Characterisation of the sponge microbiome using genome-centric metagenomics.</title>
        <authorList>
            <person name="Engelberts J.P."/>
            <person name="Robbins S.J."/>
            <person name="De Goeij J.M."/>
            <person name="Aranda M."/>
            <person name="Bell S.C."/>
            <person name="Webster N.S."/>
        </authorList>
    </citation>
    <scope>NUCLEOTIDE SEQUENCE</scope>
    <source>
        <strain evidence="9">SB0664_bin_27</strain>
    </source>
</reference>
<feature type="domain" description="ABC transmembrane type-1" evidence="8">
    <location>
        <begin position="87"/>
        <end position="282"/>
    </location>
</feature>
<evidence type="ECO:0000256" key="7">
    <source>
        <dbReference type="RuleBase" id="RU363032"/>
    </source>
</evidence>
<feature type="transmembrane region" description="Helical" evidence="7">
    <location>
        <begin position="164"/>
        <end position="182"/>
    </location>
</feature>
<proteinExistence type="inferred from homology"/>
<dbReference type="InterPro" id="IPR000515">
    <property type="entry name" value="MetI-like"/>
</dbReference>
<feature type="transmembrane region" description="Helical" evidence="7">
    <location>
        <begin position="203"/>
        <end position="228"/>
    </location>
</feature>
<keyword evidence="4 7" id="KW-0812">Transmembrane</keyword>
<comment type="subcellular location">
    <subcellularLocation>
        <location evidence="1 7">Cell membrane</location>
        <topology evidence="1 7">Multi-pass membrane protein</topology>
    </subcellularLocation>
</comment>
<evidence type="ECO:0000256" key="3">
    <source>
        <dbReference type="ARBA" id="ARBA00022475"/>
    </source>
</evidence>
<keyword evidence="5 7" id="KW-1133">Transmembrane helix</keyword>
<comment type="similarity">
    <text evidence="7">Belongs to the binding-protein-dependent transport system permease family.</text>
</comment>
<dbReference type="Pfam" id="PF00528">
    <property type="entry name" value="BPD_transp_1"/>
    <property type="match status" value="1"/>
</dbReference>
<dbReference type="Gene3D" id="1.10.3720.10">
    <property type="entry name" value="MetI-like"/>
    <property type="match status" value="1"/>
</dbReference>
<dbReference type="EMBL" id="VXRG01000026">
    <property type="protein sequence ID" value="MXY92298.1"/>
    <property type="molecule type" value="Genomic_DNA"/>
</dbReference>
<accession>A0A6B0YS66</accession>
<protein>
    <submittedName>
        <fullName evidence="9">Carbohydrate ABC transporter permease</fullName>
    </submittedName>
</protein>
<evidence type="ECO:0000259" key="8">
    <source>
        <dbReference type="PROSITE" id="PS50928"/>
    </source>
</evidence>
<keyword evidence="3" id="KW-1003">Cell membrane</keyword>
<sequence>MANETLAGGAFRLRQADPATRRAALNQAIIYTVLIIGAAFAILPFLYTVSVSLMNLTEATGGRALPSTPQWTNYTEAWHDAQFSLYFMNSVKITLISVGGAVVFCALAAYAFAQMEFPGKSFLFTLLLSTLMLPEAITWVPNFITVSWLGRISPIPWINNWPSLTIPFMASAFGIFLLRQFFQQIPRELWDSAQIDGSGHLRYLITVVLPLSTAAVMTLVLFGFVGAWNALAWPILVTTSSDWRPISYGLLVFLDEAGALLHLQMAGAIITMLPIVVLYFFTQRHFIEGIATTGLKG</sequence>
<name>A0A6B0YS66_9CHLR</name>
<evidence type="ECO:0000313" key="9">
    <source>
        <dbReference type="EMBL" id="MXY92298.1"/>
    </source>
</evidence>
<organism evidence="9">
    <name type="scientific">Caldilineaceae bacterium SB0664_bin_27</name>
    <dbReference type="NCBI Taxonomy" id="2605260"/>
    <lineage>
        <taxon>Bacteria</taxon>
        <taxon>Bacillati</taxon>
        <taxon>Chloroflexota</taxon>
        <taxon>Caldilineae</taxon>
        <taxon>Caldilineales</taxon>
        <taxon>Caldilineaceae</taxon>
    </lineage>
</organism>
<dbReference type="InterPro" id="IPR035906">
    <property type="entry name" value="MetI-like_sf"/>
</dbReference>
<evidence type="ECO:0000256" key="1">
    <source>
        <dbReference type="ARBA" id="ARBA00004651"/>
    </source>
</evidence>
<dbReference type="SUPFAM" id="SSF161098">
    <property type="entry name" value="MetI-like"/>
    <property type="match status" value="1"/>
</dbReference>
<keyword evidence="6 7" id="KW-0472">Membrane</keyword>
<dbReference type="CDD" id="cd06261">
    <property type="entry name" value="TM_PBP2"/>
    <property type="match status" value="1"/>
</dbReference>
<dbReference type="PANTHER" id="PTHR43744:SF12">
    <property type="entry name" value="ABC TRANSPORTER PERMEASE PROTEIN MG189-RELATED"/>
    <property type="match status" value="1"/>
</dbReference>
<evidence type="ECO:0000256" key="6">
    <source>
        <dbReference type="ARBA" id="ARBA00023136"/>
    </source>
</evidence>
<dbReference type="GO" id="GO:0055085">
    <property type="term" value="P:transmembrane transport"/>
    <property type="evidence" value="ECO:0007669"/>
    <property type="project" value="InterPro"/>
</dbReference>
<keyword evidence="2 7" id="KW-0813">Transport</keyword>
<feature type="transmembrane region" description="Helical" evidence="7">
    <location>
        <begin position="93"/>
        <end position="113"/>
    </location>
</feature>
<feature type="transmembrane region" description="Helical" evidence="7">
    <location>
        <begin position="259"/>
        <end position="281"/>
    </location>
</feature>
<feature type="transmembrane region" description="Helical" evidence="7">
    <location>
        <begin position="122"/>
        <end position="144"/>
    </location>
</feature>
<feature type="transmembrane region" description="Helical" evidence="7">
    <location>
        <begin position="28"/>
        <end position="47"/>
    </location>
</feature>
<evidence type="ECO:0000256" key="2">
    <source>
        <dbReference type="ARBA" id="ARBA00022448"/>
    </source>
</evidence>